<dbReference type="RefSeq" id="WP_144334535.1">
    <property type="nucleotide sequence ID" value="NZ_VLPL01000011.1"/>
</dbReference>
<gene>
    <name evidence="2" type="ORF">FO442_17625</name>
</gene>
<evidence type="ECO:0000313" key="2">
    <source>
        <dbReference type="EMBL" id="TSJ39876.1"/>
    </source>
</evidence>
<evidence type="ECO:0000313" key="3">
    <source>
        <dbReference type="Proteomes" id="UP000316008"/>
    </source>
</evidence>
<accession>A0A556MJ33</accession>
<proteinExistence type="predicted"/>
<evidence type="ECO:0000259" key="1">
    <source>
        <dbReference type="Pfam" id="PF00535"/>
    </source>
</evidence>
<dbReference type="Pfam" id="PF00535">
    <property type="entry name" value="Glycos_transf_2"/>
    <property type="match status" value="1"/>
</dbReference>
<protein>
    <submittedName>
        <fullName evidence="2">Glycosyltransferase family 2 protein</fullName>
    </submittedName>
</protein>
<reference evidence="2 3" key="1">
    <citation type="submission" date="2019-07" db="EMBL/GenBank/DDBJ databases">
        <authorList>
            <person name="Huq M.A."/>
        </authorList>
    </citation>
    <scope>NUCLEOTIDE SEQUENCE [LARGE SCALE GENOMIC DNA]</scope>
    <source>
        <strain evidence="2 3">MAH-3</strain>
    </source>
</reference>
<dbReference type="CDD" id="cd00761">
    <property type="entry name" value="Glyco_tranf_GTA_type"/>
    <property type="match status" value="1"/>
</dbReference>
<dbReference type="InterPro" id="IPR001173">
    <property type="entry name" value="Glyco_trans_2-like"/>
</dbReference>
<dbReference type="InterPro" id="IPR029044">
    <property type="entry name" value="Nucleotide-diphossugar_trans"/>
</dbReference>
<dbReference type="InterPro" id="IPR050834">
    <property type="entry name" value="Glycosyltransf_2"/>
</dbReference>
<dbReference type="SUPFAM" id="SSF53448">
    <property type="entry name" value="Nucleotide-diphospho-sugar transferases"/>
    <property type="match status" value="1"/>
</dbReference>
<dbReference type="EMBL" id="VLPL01000011">
    <property type="protein sequence ID" value="TSJ39876.1"/>
    <property type="molecule type" value="Genomic_DNA"/>
</dbReference>
<keyword evidence="3" id="KW-1185">Reference proteome</keyword>
<sequence>MSTILPYISICIATYNGASKILKTLDAIAANTVLPEEIIIFIDGSTDHTLAELARFRYQDLLKVSYSENIGRASARNAAAQIAKNELILFLDDDILIPENTLETHAEFHLKNQGKILTCPTLTITSDNDFSNFKRSLEYHWNKEASKNTDVTFSAAFFSIPKIIFEQTGGFHAGLSDAEDYEFGWRLRKKNISIIVNSTLIGTHNDPVSCTSFIQRNRQYAKANQLLVEQQLLENNKYVPVAPNRFKKLLFYCFTQVFLVRLVDRNFFKWLYRPLRFKLYDYISAGFIYYYPEKPLE</sequence>
<dbReference type="OrthoDB" id="396512at2"/>
<name>A0A556MJ33_9FLAO</name>
<feature type="domain" description="Glycosyltransferase 2-like" evidence="1">
    <location>
        <begin position="9"/>
        <end position="151"/>
    </location>
</feature>
<dbReference type="Gene3D" id="3.90.550.10">
    <property type="entry name" value="Spore Coat Polysaccharide Biosynthesis Protein SpsA, Chain A"/>
    <property type="match status" value="1"/>
</dbReference>
<dbReference type="GO" id="GO:0016740">
    <property type="term" value="F:transferase activity"/>
    <property type="evidence" value="ECO:0007669"/>
    <property type="project" value="UniProtKB-KW"/>
</dbReference>
<organism evidence="2 3">
    <name type="scientific">Fluviicola chungangensis</name>
    <dbReference type="NCBI Taxonomy" id="2597671"/>
    <lineage>
        <taxon>Bacteria</taxon>
        <taxon>Pseudomonadati</taxon>
        <taxon>Bacteroidota</taxon>
        <taxon>Flavobacteriia</taxon>
        <taxon>Flavobacteriales</taxon>
        <taxon>Crocinitomicaceae</taxon>
        <taxon>Fluviicola</taxon>
    </lineage>
</organism>
<dbReference type="PANTHER" id="PTHR43685:SF2">
    <property type="entry name" value="GLYCOSYLTRANSFERASE 2-LIKE DOMAIN-CONTAINING PROTEIN"/>
    <property type="match status" value="1"/>
</dbReference>
<keyword evidence="2" id="KW-0808">Transferase</keyword>
<dbReference type="AlphaFoldDB" id="A0A556MJ33"/>
<comment type="caution">
    <text evidence="2">The sequence shown here is derived from an EMBL/GenBank/DDBJ whole genome shotgun (WGS) entry which is preliminary data.</text>
</comment>
<dbReference type="PANTHER" id="PTHR43685">
    <property type="entry name" value="GLYCOSYLTRANSFERASE"/>
    <property type="match status" value="1"/>
</dbReference>
<dbReference type="Proteomes" id="UP000316008">
    <property type="component" value="Unassembled WGS sequence"/>
</dbReference>